<dbReference type="InterPro" id="IPR002150">
    <property type="entry name" value="Ribosomal_bL31"/>
</dbReference>
<gene>
    <name evidence="5" type="primary">rpmE</name>
    <name evidence="5" type="ORF">MEJ65_00145</name>
</gene>
<evidence type="ECO:0000313" key="6">
    <source>
        <dbReference type="Proteomes" id="UP001237869"/>
    </source>
</evidence>
<dbReference type="InterPro" id="IPR042105">
    <property type="entry name" value="Ribosomal_bL31_sf"/>
</dbReference>
<dbReference type="Gene3D" id="4.10.830.30">
    <property type="entry name" value="Ribosomal protein L31"/>
    <property type="match status" value="1"/>
</dbReference>
<evidence type="ECO:0000256" key="2">
    <source>
        <dbReference type="ARBA" id="ARBA00022980"/>
    </source>
</evidence>
<dbReference type="SUPFAM" id="SSF143800">
    <property type="entry name" value="L28p-like"/>
    <property type="match status" value="1"/>
</dbReference>
<dbReference type="RefSeq" id="WP_280956185.1">
    <property type="nucleotide sequence ID" value="NZ_CP092146.1"/>
</dbReference>
<dbReference type="EMBL" id="CP092148">
    <property type="protein sequence ID" value="WGS67276.1"/>
    <property type="molecule type" value="Genomic_DNA"/>
</dbReference>
<sequence length="61" mass="7616">MQKIFFNCLCKEKFFLLSSYQKDININICINCHPYYTKKKNFLDISEKIKKFKKKYEKFYK</sequence>
<proteinExistence type="inferred from homology"/>
<dbReference type="PRINTS" id="PR01249">
    <property type="entry name" value="RIBOSOMALL31"/>
</dbReference>
<dbReference type="GO" id="GO:0005840">
    <property type="term" value="C:ribosome"/>
    <property type="evidence" value="ECO:0007669"/>
    <property type="project" value="UniProtKB-KW"/>
</dbReference>
<evidence type="ECO:0000256" key="1">
    <source>
        <dbReference type="ARBA" id="ARBA00011838"/>
    </source>
</evidence>
<reference evidence="5" key="1">
    <citation type="submission" date="2022-02" db="EMBL/GenBank/DDBJ databases">
        <title>Long-read sequencing of the primary endosymbionts of Cacopsylla melanoneura.</title>
        <authorList>
            <person name="Dittmer J."/>
            <person name="Corretto E."/>
            <person name="Stauffer C."/>
            <person name="Schuler H."/>
        </authorList>
    </citation>
    <scope>NUCLEOTIDE SEQUENCE</scope>
    <source>
        <strain evidence="5">Cmel4</strain>
    </source>
</reference>
<dbReference type="InterPro" id="IPR034704">
    <property type="entry name" value="Ribosomal_bL28/bL31-like_sf"/>
</dbReference>
<comment type="similarity">
    <text evidence="4">Belongs to the bacterial ribosomal protein bL31 family.</text>
</comment>
<name>A0AAJ6FQW0_CARRU</name>
<dbReference type="GO" id="GO:0003735">
    <property type="term" value="F:structural constituent of ribosome"/>
    <property type="evidence" value="ECO:0007669"/>
    <property type="project" value="InterPro"/>
</dbReference>
<comment type="subunit">
    <text evidence="1">Part of the 50S ribosomal subunit.</text>
</comment>
<organism evidence="5 6">
    <name type="scientific">Carsonella ruddii</name>
    <dbReference type="NCBI Taxonomy" id="114186"/>
    <lineage>
        <taxon>Bacteria</taxon>
        <taxon>Pseudomonadati</taxon>
        <taxon>Pseudomonadota</taxon>
        <taxon>Gammaproteobacteria</taxon>
        <taxon>Oceanospirillales</taxon>
        <taxon>Halomonadaceae</taxon>
        <taxon>Zymobacter group</taxon>
        <taxon>Candidatus Carsonella</taxon>
    </lineage>
</organism>
<keyword evidence="2 4" id="KW-0689">Ribosomal protein</keyword>
<protein>
    <recommendedName>
        <fullName evidence="4">50S ribosomal protein L31</fullName>
    </recommendedName>
</protein>
<dbReference type="GO" id="GO:1990904">
    <property type="term" value="C:ribonucleoprotein complex"/>
    <property type="evidence" value="ECO:0007669"/>
    <property type="project" value="UniProtKB-KW"/>
</dbReference>
<evidence type="ECO:0000256" key="4">
    <source>
        <dbReference type="RuleBase" id="RU000564"/>
    </source>
</evidence>
<evidence type="ECO:0000313" key="5">
    <source>
        <dbReference type="EMBL" id="WGS67276.1"/>
    </source>
</evidence>
<keyword evidence="3 4" id="KW-0687">Ribonucleoprotein</keyword>
<dbReference type="NCBIfam" id="TIGR00105">
    <property type="entry name" value="L31"/>
    <property type="match status" value="1"/>
</dbReference>
<accession>A0AAJ6FQW0</accession>
<dbReference type="GO" id="GO:0006412">
    <property type="term" value="P:translation"/>
    <property type="evidence" value="ECO:0007669"/>
    <property type="project" value="InterPro"/>
</dbReference>
<dbReference type="Proteomes" id="UP001237869">
    <property type="component" value="Chromosome"/>
</dbReference>
<dbReference type="Pfam" id="PF01197">
    <property type="entry name" value="Ribosomal_L31"/>
    <property type="match status" value="1"/>
</dbReference>
<dbReference type="AlphaFoldDB" id="A0AAJ6FQW0"/>
<evidence type="ECO:0000256" key="3">
    <source>
        <dbReference type="ARBA" id="ARBA00023274"/>
    </source>
</evidence>